<evidence type="ECO:0000256" key="3">
    <source>
        <dbReference type="ARBA" id="ARBA00022723"/>
    </source>
</evidence>
<dbReference type="InterPro" id="IPR001041">
    <property type="entry name" value="2Fe-2S_ferredoxin-type"/>
</dbReference>
<reference evidence="9 10" key="1">
    <citation type="submission" date="2023-10" db="EMBL/GenBank/DDBJ databases">
        <title>The complete genome sequence of Methanoculleus receptaculi DSM 18860.</title>
        <authorList>
            <person name="Lai S.-J."/>
            <person name="You Y.-T."/>
            <person name="Chen S.-C."/>
        </authorList>
    </citation>
    <scope>NUCLEOTIDE SEQUENCE [LARGE SCALE GENOMIC DNA]</scope>
    <source>
        <strain evidence="9 10">DSM 18860</strain>
    </source>
</reference>
<dbReference type="InterPro" id="IPR025192">
    <property type="entry name" value="Succ_DH/fum_Rdtase_N"/>
</dbReference>
<dbReference type="InterPro" id="IPR012675">
    <property type="entry name" value="Beta-grasp_dom_sf"/>
</dbReference>
<evidence type="ECO:0000259" key="8">
    <source>
        <dbReference type="PROSITE" id="PS51379"/>
    </source>
</evidence>
<feature type="domain" description="2Fe-2S ferredoxin-type" evidence="7">
    <location>
        <begin position="2"/>
        <end position="91"/>
    </location>
</feature>
<evidence type="ECO:0000256" key="6">
    <source>
        <dbReference type="ARBA" id="ARBA00023014"/>
    </source>
</evidence>
<dbReference type="CDD" id="cd00207">
    <property type="entry name" value="fer2"/>
    <property type="match status" value="1"/>
</dbReference>
<evidence type="ECO:0000256" key="5">
    <source>
        <dbReference type="ARBA" id="ARBA00023004"/>
    </source>
</evidence>
<dbReference type="Pfam" id="PF13183">
    <property type="entry name" value="Fer4_8"/>
    <property type="match status" value="1"/>
</dbReference>
<proteinExistence type="predicted"/>
<keyword evidence="5" id="KW-0408">Iron</keyword>
<dbReference type="InterPro" id="IPR004489">
    <property type="entry name" value="Succ_DH/fum_Rdtase_Fe-S"/>
</dbReference>
<dbReference type="PROSITE" id="PS51379">
    <property type="entry name" value="4FE4S_FER_2"/>
    <property type="match status" value="1"/>
</dbReference>
<keyword evidence="4" id="KW-0677">Repeat</keyword>
<dbReference type="NCBIfam" id="NF004898">
    <property type="entry name" value="PRK06259.1"/>
    <property type="match status" value="1"/>
</dbReference>
<dbReference type="PROSITE" id="PS00197">
    <property type="entry name" value="2FE2S_FER_1"/>
    <property type="match status" value="1"/>
</dbReference>
<evidence type="ECO:0000313" key="10">
    <source>
        <dbReference type="Proteomes" id="UP001305652"/>
    </source>
</evidence>
<gene>
    <name evidence="9" type="primary">tfrB</name>
    <name evidence="9" type="ORF">R6Y96_01295</name>
</gene>
<name>A0AAX4FVJ8_9EURY</name>
<evidence type="ECO:0000259" key="7">
    <source>
        <dbReference type="PROSITE" id="PS51085"/>
    </source>
</evidence>
<keyword evidence="9" id="KW-0560">Oxidoreductase</keyword>
<keyword evidence="3" id="KW-0479">Metal-binding</keyword>
<dbReference type="Pfam" id="PF13085">
    <property type="entry name" value="Fer2_3"/>
    <property type="match status" value="1"/>
</dbReference>
<keyword evidence="2" id="KW-0001">2Fe-2S</keyword>
<dbReference type="Gene3D" id="3.10.20.30">
    <property type="match status" value="1"/>
</dbReference>
<dbReference type="InterPro" id="IPR006058">
    <property type="entry name" value="2Fe2S_fd_BS"/>
</dbReference>
<organism evidence="9 10">
    <name type="scientific">Methanoculleus receptaculi</name>
    <dbReference type="NCBI Taxonomy" id="394967"/>
    <lineage>
        <taxon>Archaea</taxon>
        <taxon>Methanobacteriati</taxon>
        <taxon>Methanobacteriota</taxon>
        <taxon>Stenosarchaea group</taxon>
        <taxon>Methanomicrobia</taxon>
        <taxon>Methanomicrobiales</taxon>
        <taxon>Methanomicrobiaceae</taxon>
        <taxon>Methanoculleus</taxon>
    </lineage>
</organism>
<keyword evidence="6" id="KW-0411">Iron-sulfur</keyword>
<dbReference type="Gene3D" id="1.10.1060.10">
    <property type="entry name" value="Alpha-helical ferredoxin"/>
    <property type="match status" value="1"/>
</dbReference>
<dbReference type="InterPro" id="IPR017900">
    <property type="entry name" value="4Fe4S_Fe_S_CS"/>
</dbReference>
<dbReference type="GO" id="GO:0051539">
    <property type="term" value="F:4 iron, 4 sulfur cluster binding"/>
    <property type="evidence" value="ECO:0007669"/>
    <property type="project" value="UniProtKB-KW"/>
</dbReference>
<dbReference type="PANTHER" id="PTHR32479">
    <property type="entry name" value="GLYCOLATE OXIDASE IRON-SULFUR SUBUNIT"/>
    <property type="match status" value="1"/>
</dbReference>
<dbReference type="Proteomes" id="UP001305652">
    <property type="component" value="Chromosome"/>
</dbReference>
<dbReference type="PROSITE" id="PS51085">
    <property type="entry name" value="2FE2S_FER_2"/>
    <property type="match status" value="1"/>
</dbReference>
<dbReference type="RefSeq" id="WP_318621689.1">
    <property type="nucleotide sequence ID" value="NZ_CP137642.1"/>
</dbReference>
<dbReference type="InterPro" id="IPR004017">
    <property type="entry name" value="Cys_rich_dom"/>
</dbReference>
<dbReference type="SUPFAM" id="SSF54292">
    <property type="entry name" value="2Fe-2S ferredoxin-like"/>
    <property type="match status" value="1"/>
</dbReference>
<dbReference type="SUPFAM" id="SSF46548">
    <property type="entry name" value="alpha-helical ferredoxin"/>
    <property type="match status" value="1"/>
</dbReference>
<dbReference type="PROSITE" id="PS00198">
    <property type="entry name" value="4FE4S_FER_1"/>
    <property type="match status" value="1"/>
</dbReference>
<dbReference type="Pfam" id="PF02754">
    <property type="entry name" value="CCG"/>
    <property type="match status" value="2"/>
</dbReference>
<accession>A0AAX4FVJ8</accession>
<dbReference type="GO" id="GO:0006099">
    <property type="term" value="P:tricarboxylic acid cycle"/>
    <property type="evidence" value="ECO:0007669"/>
    <property type="project" value="InterPro"/>
</dbReference>
<dbReference type="InterPro" id="IPR009051">
    <property type="entry name" value="Helical_ferredxn"/>
</dbReference>
<dbReference type="PANTHER" id="PTHR32479:SF17">
    <property type="entry name" value="GLYCOLATE OXIDASE IRON-SULFUR SUBUNIT"/>
    <property type="match status" value="1"/>
</dbReference>
<dbReference type="NCBIfam" id="TIGR00384">
    <property type="entry name" value="dhsB"/>
    <property type="match status" value="1"/>
</dbReference>
<dbReference type="GO" id="GO:0016491">
    <property type="term" value="F:oxidoreductase activity"/>
    <property type="evidence" value="ECO:0007669"/>
    <property type="project" value="UniProtKB-KW"/>
</dbReference>
<protein>
    <submittedName>
        <fullName evidence="9">Fumarate reductase (CoM/CoB) subunit TfrB</fullName>
        <ecNumber evidence="9">1.3.4.1</ecNumber>
    </submittedName>
</protein>
<dbReference type="KEGG" id="mrc:R6Y96_01295"/>
<keyword evidence="10" id="KW-1185">Reference proteome</keyword>
<keyword evidence="1" id="KW-0004">4Fe-4S</keyword>
<dbReference type="GO" id="GO:0046872">
    <property type="term" value="F:metal ion binding"/>
    <property type="evidence" value="ECO:0007669"/>
    <property type="project" value="UniProtKB-KW"/>
</dbReference>
<evidence type="ECO:0000256" key="2">
    <source>
        <dbReference type="ARBA" id="ARBA00022714"/>
    </source>
</evidence>
<dbReference type="GO" id="GO:0051537">
    <property type="term" value="F:2 iron, 2 sulfur cluster binding"/>
    <property type="evidence" value="ECO:0007669"/>
    <property type="project" value="UniProtKB-KW"/>
</dbReference>
<feature type="domain" description="4Fe-4S ferredoxin-type" evidence="8">
    <location>
        <begin position="174"/>
        <end position="204"/>
    </location>
</feature>
<evidence type="ECO:0000256" key="4">
    <source>
        <dbReference type="ARBA" id="ARBA00022737"/>
    </source>
</evidence>
<dbReference type="InterPro" id="IPR036010">
    <property type="entry name" value="2Fe-2S_ferredoxin-like_sf"/>
</dbReference>
<dbReference type="EC" id="1.3.4.1" evidence="9"/>
<dbReference type="GO" id="GO:0009055">
    <property type="term" value="F:electron transfer activity"/>
    <property type="evidence" value="ECO:0007669"/>
    <property type="project" value="InterPro"/>
</dbReference>
<sequence length="487" mass="53601">MREIRVRVSRFNPTEDAEPHIEEYTVRVNEGARVLHALHAIHDDLDPTLAYRYCCGAGQCGTCAVRVDGEPVLACMEEARDGMIVEPLALPVLKDLVVDMEPVIAKIARICPRPDGELPPREVIEEIKPLRDCIECLCCVSACPALLVTEFAGPTVIRQEMRLALDPRDSGDRITDAIKKGLFYCTTCKRCVEVCPKDIDIPGKAIEKLRELANRRGLTLPRHREVGRLVQETGRSVERTGVTFLEQVPEVIEPDGPVRGEVGFFVGCMFNGRVPQTALDAMEVMKRNGIRVIIPHEQVCCGSPLIRTGQTSIVDGLKERNIEAFASRGIETVMTICAGCGATLKNDYETPFVVKDVTEVLTEYGIEPPAKLDVRATYHDPCHLLRGQGIREQPRELLRQAVKEFVEMPVQCCGAGGGVRSGVPEEAMALGAMRGEAVKATGADVVVTVCPFCEFHIADCTDVPVKNLTTILLEGYRKKDAEQEVSE</sequence>
<evidence type="ECO:0000313" key="9">
    <source>
        <dbReference type="EMBL" id="WOX57920.1"/>
    </source>
</evidence>
<dbReference type="EMBL" id="CP137642">
    <property type="protein sequence ID" value="WOX57920.1"/>
    <property type="molecule type" value="Genomic_DNA"/>
</dbReference>
<dbReference type="GeneID" id="85731750"/>
<dbReference type="AlphaFoldDB" id="A0AAX4FVJ8"/>
<dbReference type="InterPro" id="IPR017896">
    <property type="entry name" value="4Fe4S_Fe-S-bd"/>
</dbReference>
<evidence type="ECO:0000256" key="1">
    <source>
        <dbReference type="ARBA" id="ARBA00022485"/>
    </source>
</evidence>